<keyword evidence="1" id="KW-1133">Transmembrane helix</keyword>
<organism evidence="2 3">
    <name type="scientific">Eumeta variegata</name>
    <name type="common">Bagworm moth</name>
    <name type="synonym">Eumeta japonica</name>
    <dbReference type="NCBI Taxonomy" id="151549"/>
    <lineage>
        <taxon>Eukaryota</taxon>
        <taxon>Metazoa</taxon>
        <taxon>Ecdysozoa</taxon>
        <taxon>Arthropoda</taxon>
        <taxon>Hexapoda</taxon>
        <taxon>Insecta</taxon>
        <taxon>Pterygota</taxon>
        <taxon>Neoptera</taxon>
        <taxon>Endopterygota</taxon>
        <taxon>Lepidoptera</taxon>
        <taxon>Glossata</taxon>
        <taxon>Ditrysia</taxon>
        <taxon>Tineoidea</taxon>
        <taxon>Psychidae</taxon>
        <taxon>Oiketicinae</taxon>
        <taxon>Eumeta</taxon>
    </lineage>
</organism>
<evidence type="ECO:0000313" key="2">
    <source>
        <dbReference type="EMBL" id="GBP98515.1"/>
    </source>
</evidence>
<dbReference type="AlphaFoldDB" id="A0A4C2AI62"/>
<keyword evidence="3" id="KW-1185">Reference proteome</keyword>
<protein>
    <submittedName>
        <fullName evidence="2">Uncharacterized protein</fullName>
    </submittedName>
</protein>
<accession>A0A4C2AI62</accession>
<dbReference type="Proteomes" id="UP000299102">
    <property type="component" value="Unassembled WGS sequence"/>
</dbReference>
<name>A0A4C2AI62_EUMVA</name>
<keyword evidence="1" id="KW-0472">Membrane</keyword>
<gene>
    <name evidence="2" type="ORF">EVAR_100399_1</name>
</gene>
<sequence>MPRVNMITIWNRTNINSLLVCGARSRRRRRRTVRGNSEIESQNFLAPIHPRPAPTISAERKQEMGRFAIKYERIYYYITAFTFYVTAGEYAVAPPLPVAVQCSINKTKKKKTASDCTRRVYLFLWNKKSKRLGRIGRAASPVSIL</sequence>
<evidence type="ECO:0000256" key="1">
    <source>
        <dbReference type="SAM" id="Phobius"/>
    </source>
</evidence>
<keyword evidence="1" id="KW-0812">Transmembrane</keyword>
<dbReference type="EMBL" id="BGZK01003155">
    <property type="protein sequence ID" value="GBP98515.1"/>
    <property type="molecule type" value="Genomic_DNA"/>
</dbReference>
<evidence type="ECO:0000313" key="3">
    <source>
        <dbReference type="Proteomes" id="UP000299102"/>
    </source>
</evidence>
<reference evidence="2 3" key="1">
    <citation type="journal article" date="2019" name="Commun. Biol.">
        <title>The bagworm genome reveals a unique fibroin gene that provides high tensile strength.</title>
        <authorList>
            <person name="Kono N."/>
            <person name="Nakamura H."/>
            <person name="Ohtoshi R."/>
            <person name="Tomita M."/>
            <person name="Numata K."/>
            <person name="Arakawa K."/>
        </authorList>
    </citation>
    <scope>NUCLEOTIDE SEQUENCE [LARGE SCALE GENOMIC DNA]</scope>
</reference>
<proteinExistence type="predicted"/>
<feature type="transmembrane region" description="Helical" evidence="1">
    <location>
        <begin position="74"/>
        <end position="93"/>
    </location>
</feature>
<comment type="caution">
    <text evidence="2">The sequence shown here is derived from an EMBL/GenBank/DDBJ whole genome shotgun (WGS) entry which is preliminary data.</text>
</comment>